<reference evidence="1" key="1">
    <citation type="journal article" date="2021" name="New Phytol.">
        <title>Evolutionary innovations through gain and loss of genes in the ectomycorrhizal Boletales.</title>
        <authorList>
            <person name="Wu G."/>
            <person name="Miyauchi S."/>
            <person name="Morin E."/>
            <person name="Kuo A."/>
            <person name="Drula E."/>
            <person name="Varga T."/>
            <person name="Kohler A."/>
            <person name="Feng B."/>
            <person name="Cao Y."/>
            <person name="Lipzen A."/>
            <person name="Daum C."/>
            <person name="Hundley H."/>
            <person name="Pangilinan J."/>
            <person name="Johnson J."/>
            <person name="Barry K."/>
            <person name="LaButti K."/>
            <person name="Ng V."/>
            <person name="Ahrendt S."/>
            <person name="Min B."/>
            <person name="Choi I.G."/>
            <person name="Park H."/>
            <person name="Plett J.M."/>
            <person name="Magnuson J."/>
            <person name="Spatafora J.W."/>
            <person name="Nagy L.G."/>
            <person name="Henrissat B."/>
            <person name="Grigoriev I.V."/>
            <person name="Yang Z.L."/>
            <person name="Xu J."/>
            <person name="Martin F.M."/>
        </authorList>
    </citation>
    <scope>NUCLEOTIDE SEQUENCE</scope>
    <source>
        <strain evidence="1">KUC20120723A-06</strain>
    </source>
</reference>
<sequence length="86" mass="9576">MSGSLFLTFPLSVHLCLLRIPLMQVSKRCLRRAPWPSYLSNSTTFYATFLYVKEEELPVRLLGSSGPGPATTSRPLGCLPFLLPSF</sequence>
<accession>A0ACB8B8F4</accession>
<evidence type="ECO:0000313" key="1">
    <source>
        <dbReference type="EMBL" id="KAH7922016.1"/>
    </source>
</evidence>
<protein>
    <submittedName>
        <fullName evidence="1">Uncharacterized protein</fullName>
    </submittedName>
</protein>
<proteinExistence type="predicted"/>
<name>A0ACB8B8F4_9AGAM</name>
<organism evidence="1 2">
    <name type="scientific">Leucogyrophana mollusca</name>
    <dbReference type="NCBI Taxonomy" id="85980"/>
    <lineage>
        <taxon>Eukaryota</taxon>
        <taxon>Fungi</taxon>
        <taxon>Dikarya</taxon>
        <taxon>Basidiomycota</taxon>
        <taxon>Agaricomycotina</taxon>
        <taxon>Agaricomycetes</taxon>
        <taxon>Agaricomycetidae</taxon>
        <taxon>Boletales</taxon>
        <taxon>Boletales incertae sedis</taxon>
        <taxon>Leucogyrophana</taxon>
    </lineage>
</organism>
<evidence type="ECO:0000313" key="2">
    <source>
        <dbReference type="Proteomes" id="UP000790709"/>
    </source>
</evidence>
<dbReference type="EMBL" id="MU266502">
    <property type="protein sequence ID" value="KAH7922016.1"/>
    <property type="molecule type" value="Genomic_DNA"/>
</dbReference>
<comment type="caution">
    <text evidence="1">The sequence shown here is derived from an EMBL/GenBank/DDBJ whole genome shotgun (WGS) entry which is preliminary data.</text>
</comment>
<gene>
    <name evidence="1" type="ORF">BV22DRAFT_1037970</name>
</gene>
<dbReference type="Proteomes" id="UP000790709">
    <property type="component" value="Unassembled WGS sequence"/>
</dbReference>
<keyword evidence="2" id="KW-1185">Reference proteome</keyword>